<keyword evidence="10" id="KW-0131">Cell cycle</keyword>
<keyword evidence="8" id="KW-0498">Mitosis</keyword>
<evidence type="ECO:0000256" key="6">
    <source>
        <dbReference type="ARBA" id="ARBA00022490"/>
    </source>
</evidence>
<organism evidence="12 14">
    <name type="scientific">Rotaria magnacalcarata</name>
    <dbReference type="NCBI Taxonomy" id="392030"/>
    <lineage>
        <taxon>Eukaryota</taxon>
        <taxon>Metazoa</taxon>
        <taxon>Spiralia</taxon>
        <taxon>Gnathifera</taxon>
        <taxon>Rotifera</taxon>
        <taxon>Eurotatoria</taxon>
        <taxon>Bdelloidea</taxon>
        <taxon>Philodinida</taxon>
        <taxon>Philodinidae</taxon>
        <taxon>Rotaria</taxon>
    </lineage>
</organism>
<keyword evidence="5" id="KW-0158">Chromosome</keyword>
<evidence type="ECO:0000256" key="1">
    <source>
        <dbReference type="ARBA" id="ARBA00004286"/>
    </source>
</evidence>
<evidence type="ECO:0000313" key="12">
    <source>
        <dbReference type="EMBL" id="CAF1963871.1"/>
    </source>
</evidence>
<feature type="region of interest" description="Disordered" evidence="11">
    <location>
        <begin position="1"/>
        <end position="37"/>
    </location>
</feature>
<dbReference type="EMBL" id="CAJNRF010000495">
    <property type="protein sequence ID" value="CAF1963871.1"/>
    <property type="molecule type" value="Genomic_DNA"/>
</dbReference>
<evidence type="ECO:0000256" key="4">
    <source>
        <dbReference type="ARBA" id="ARBA00016065"/>
    </source>
</evidence>
<dbReference type="EMBL" id="CAJOBG010001816">
    <property type="protein sequence ID" value="CAF3960816.1"/>
    <property type="molecule type" value="Genomic_DNA"/>
</dbReference>
<gene>
    <name evidence="13" type="ORF">OVN521_LOCUS12795</name>
    <name evidence="12" type="ORF">WKI299_LOCUS2977</name>
</gene>
<reference evidence="12" key="1">
    <citation type="submission" date="2021-02" db="EMBL/GenBank/DDBJ databases">
        <authorList>
            <person name="Nowell W R."/>
        </authorList>
    </citation>
    <scope>NUCLEOTIDE SEQUENCE</scope>
</reference>
<dbReference type="GO" id="GO:0051301">
    <property type="term" value="P:cell division"/>
    <property type="evidence" value="ECO:0007669"/>
    <property type="project" value="UniProtKB-KW"/>
</dbReference>
<evidence type="ECO:0000256" key="3">
    <source>
        <dbReference type="ARBA" id="ARBA00009471"/>
    </source>
</evidence>
<sequence length="760" mass="85433">MPEPAPRRSLAARRTRKLSEFDADVDEKENSLNDSLTGRRQSRLLNNSFNGVDEPAQTPRQLVDLYQKTVELATQGKINIKNAFSIPLVERLPQILNAIALDDRDNHNLGPNFVKAGSVIDTSAKIYGFRVDALHTETQKLSGNILNNEDEGSGDGEIKQEGQTDANGDNIDGEQGDIKKLIRRAKAKATTFILTDLSKITLEHEFHFRPLQSPHMCQWRGGIGADSIYAEMVSSTMYSSSDFPLIDGFTNANVQVEEQDTKINSILDCTLNYMIDLSTLRGVLKTNEGHDHILGNQTLREFVFNEMPSGSFIDTIHESCLAQMDESLSKSSANNDDDDGYNHDGYNHEELVHAAIDDLDDDACHANEVFKSALSELSNQDPSSMHSNLGNFQSQQSINSNLPSTQGLLSSSFMSTVSFADQMPSLLNSKDGQSEYSYFDATKLKLFAGPNIWKFTNLLNATVPTADTTSVIQQQQQQAPVPPHKVTSIAREGGGPKRNIRVDTFNQVPLDQIMLGCNNNGRDKKVVSTSQSSVVLRMREKSFNQMQVARKIRPLNDLTNFYNFPDLSIEHLELINRRRERQQQQTEDYYDHDDFDHNDADHHDDDGPLIEMHYDFIRPVHYEKIEFAKGSSSVNAKILKRQIIEEFTRQKVEQQRTLSLDTSTASQQSSISSCQTQSQPAVEFSILCENLADHGYLSLHTDLASAFYCMLINCNENKLFMKNNSKHDDLFIQDRPFADQRDISTLSYSYTSHSNLSIAN</sequence>
<dbReference type="AlphaFoldDB" id="A0A816LWN5"/>
<feature type="region of interest" description="Disordered" evidence="11">
    <location>
        <begin position="142"/>
        <end position="174"/>
    </location>
</feature>
<dbReference type="GO" id="GO:0007076">
    <property type="term" value="P:mitotic chromosome condensation"/>
    <property type="evidence" value="ECO:0007669"/>
    <property type="project" value="InterPro"/>
</dbReference>
<dbReference type="Proteomes" id="UP000663866">
    <property type="component" value="Unassembled WGS sequence"/>
</dbReference>
<comment type="subcellular location">
    <subcellularLocation>
        <location evidence="1">Chromosome</location>
    </subcellularLocation>
    <subcellularLocation>
        <location evidence="2">Cytoplasm</location>
    </subcellularLocation>
</comment>
<evidence type="ECO:0000313" key="14">
    <source>
        <dbReference type="Proteomes" id="UP000663856"/>
    </source>
</evidence>
<evidence type="ECO:0000313" key="13">
    <source>
        <dbReference type="EMBL" id="CAF3960816.1"/>
    </source>
</evidence>
<evidence type="ECO:0000256" key="7">
    <source>
        <dbReference type="ARBA" id="ARBA00022618"/>
    </source>
</evidence>
<evidence type="ECO:0000256" key="2">
    <source>
        <dbReference type="ARBA" id="ARBA00004496"/>
    </source>
</evidence>
<feature type="compositionally biased region" description="Basic and acidic residues" evidence="11">
    <location>
        <begin position="592"/>
        <end position="604"/>
    </location>
</feature>
<name>A0A816LWN5_9BILA</name>
<proteinExistence type="inferred from homology"/>
<dbReference type="GO" id="GO:0005737">
    <property type="term" value="C:cytoplasm"/>
    <property type="evidence" value="ECO:0007669"/>
    <property type="project" value="UniProtKB-SubCell"/>
</dbReference>
<comment type="caution">
    <text evidence="12">The sequence shown here is derived from an EMBL/GenBank/DDBJ whole genome shotgun (WGS) entry which is preliminary data.</text>
</comment>
<dbReference type="PANTHER" id="PTHR13108">
    <property type="entry name" value="CONDENSIN COMPLEX SUBUNIT 2"/>
    <property type="match status" value="1"/>
</dbReference>
<dbReference type="Proteomes" id="UP000663856">
    <property type="component" value="Unassembled WGS sequence"/>
</dbReference>
<dbReference type="InterPro" id="IPR022816">
    <property type="entry name" value="Condensin_barren_su2"/>
</dbReference>
<dbReference type="Pfam" id="PF05786">
    <property type="entry name" value="Cnd2"/>
    <property type="match status" value="1"/>
</dbReference>
<dbReference type="GO" id="GO:0000796">
    <property type="term" value="C:condensin complex"/>
    <property type="evidence" value="ECO:0007669"/>
    <property type="project" value="InterPro"/>
</dbReference>
<dbReference type="GO" id="GO:0003682">
    <property type="term" value="F:chromatin binding"/>
    <property type="evidence" value="ECO:0007669"/>
    <property type="project" value="TreeGrafter"/>
</dbReference>
<evidence type="ECO:0000256" key="5">
    <source>
        <dbReference type="ARBA" id="ARBA00022454"/>
    </source>
</evidence>
<evidence type="ECO:0000256" key="8">
    <source>
        <dbReference type="ARBA" id="ARBA00022776"/>
    </source>
</evidence>
<protein>
    <recommendedName>
        <fullName evidence="4">Condensin complex subunit 2</fullName>
    </recommendedName>
</protein>
<evidence type="ECO:0000256" key="11">
    <source>
        <dbReference type="SAM" id="MobiDB-lite"/>
    </source>
</evidence>
<evidence type="ECO:0000313" key="15">
    <source>
        <dbReference type="Proteomes" id="UP000663866"/>
    </source>
</evidence>
<evidence type="ECO:0000256" key="9">
    <source>
        <dbReference type="ARBA" id="ARBA00023067"/>
    </source>
</evidence>
<keyword evidence="6" id="KW-0963">Cytoplasm</keyword>
<feature type="region of interest" description="Disordered" evidence="11">
    <location>
        <begin position="579"/>
        <end position="604"/>
    </location>
</feature>
<dbReference type="PANTHER" id="PTHR13108:SF9">
    <property type="entry name" value="CONDENSIN COMPLEX SUBUNIT 2"/>
    <property type="match status" value="1"/>
</dbReference>
<comment type="similarity">
    <text evidence="3">Belongs to the CND2 (condensin subunit 2) family.</text>
</comment>
<keyword evidence="15" id="KW-1185">Reference proteome</keyword>
<accession>A0A816LWN5</accession>
<keyword evidence="7" id="KW-0132">Cell division</keyword>
<keyword evidence="9" id="KW-0226">DNA condensation</keyword>
<evidence type="ECO:0000256" key="10">
    <source>
        <dbReference type="ARBA" id="ARBA00023306"/>
    </source>
</evidence>